<dbReference type="InterPro" id="IPR015683">
    <property type="entry name" value="Ionotropic_Glu_rcpt"/>
</dbReference>
<keyword evidence="6 10" id="KW-0472">Membrane</keyword>
<accession>A0A916R530</accession>
<sequence>MEEGNGYSGMAIDLWEMLAEDAELDFRYEVYPNLRTLVEATETGQADVAVTNLTINRDRAERIDFTHPWFDAGQRIMIGEHQGTGFWAVVKGLQASGHLTAYAWIGLVILMATVVLTLFDRQFDKNFPRRWPDGIAESFYTVMSVATSGKPPSRKNLFGWVGRIWQGLWLVCGIAVLAYVTSSVTSVMTTLAITSSINSAADLPGRTVGVLEGSVSQDYARNAGLRHISFDHIEDGVEALIDGRIDAIVGDAPVLEYYVRTNADQPVSVVGALFEPDKYGFALPNNSALTRTLTVELIGAHERGEIENIRTRYFGEHP</sequence>
<keyword evidence="9" id="KW-0407">Ion channel</keyword>
<evidence type="ECO:0000313" key="13">
    <source>
        <dbReference type="EMBL" id="GGA34749.1"/>
    </source>
</evidence>
<keyword evidence="8" id="KW-0325">Glycoprotein</keyword>
<keyword evidence="14" id="KW-1185">Reference proteome</keyword>
<reference evidence="13 14" key="1">
    <citation type="journal article" date="2014" name="Int. J. Syst. Evol. Microbiol.">
        <title>Complete genome sequence of Corynebacterium casei LMG S-19264T (=DSM 44701T), isolated from a smear-ripened cheese.</title>
        <authorList>
            <consortium name="US DOE Joint Genome Institute (JGI-PGF)"/>
            <person name="Walter F."/>
            <person name="Albersmeier A."/>
            <person name="Kalinowski J."/>
            <person name="Ruckert C."/>
        </authorList>
    </citation>
    <scope>NUCLEOTIDE SEQUENCE [LARGE SCALE GENOMIC DNA]</scope>
    <source>
        <strain evidence="13 14">CGMCC 1.15896</strain>
    </source>
</reference>
<evidence type="ECO:0000259" key="12">
    <source>
        <dbReference type="SMART" id="SM00079"/>
    </source>
</evidence>
<evidence type="ECO:0000256" key="4">
    <source>
        <dbReference type="ARBA" id="ARBA00022989"/>
    </source>
</evidence>
<dbReference type="Proteomes" id="UP000596977">
    <property type="component" value="Unassembled WGS sequence"/>
</dbReference>
<dbReference type="InterPro" id="IPR001320">
    <property type="entry name" value="Iontro_rcpt_C"/>
</dbReference>
<evidence type="ECO:0000256" key="5">
    <source>
        <dbReference type="ARBA" id="ARBA00023065"/>
    </source>
</evidence>
<evidence type="ECO:0000313" key="14">
    <source>
        <dbReference type="Proteomes" id="UP000596977"/>
    </source>
</evidence>
<dbReference type="Gene3D" id="3.40.190.10">
    <property type="entry name" value="Periplasmic binding protein-like II"/>
    <property type="match status" value="3"/>
</dbReference>
<dbReference type="SMART" id="SM00062">
    <property type="entry name" value="PBPb"/>
    <property type="match status" value="1"/>
</dbReference>
<feature type="domain" description="Ionotropic glutamate receptor C-terminal" evidence="12">
    <location>
        <begin position="1"/>
        <end position="316"/>
    </location>
</feature>
<evidence type="ECO:0000256" key="9">
    <source>
        <dbReference type="ARBA" id="ARBA00023303"/>
    </source>
</evidence>
<keyword evidence="3 10" id="KW-0812">Transmembrane</keyword>
<dbReference type="Pfam" id="PF00497">
    <property type="entry name" value="SBP_bac_3"/>
    <property type="match status" value="1"/>
</dbReference>
<keyword evidence="7" id="KW-0675">Receptor</keyword>
<dbReference type="SUPFAM" id="SSF53850">
    <property type="entry name" value="Periplasmic binding protein-like II"/>
    <property type="match status" value="1"/>
</dbReference>
<evidence type="ECO:0000256" key="7">
    <source>
        <dbReference type="ARBA" id="ARBA00023170"/>
    </source>
</evidence>
<comment type="caution">
    <text evidence="13">The sequence shown here is derived from an EMBL/GenBank/DDBJ whole genome shotgun (WGS) entry which is preliminary data.</text>
</comment>
<feature type="transmembrane region" description="Helical" evidence="10">
    <location>
        <begin position="101"/>
        <end position="119"/>
    </location>
</feature>
<evidence type="ECO:0000256" key="2">
    <source>
        <dbReference type="ARBA" id="ARBA00022448"/>
    </source>
</evidence>
<proteinExistence type="predicted"/>
<feature type="domain" description="Solute-binding protein family 3/N-terminal" evidence="11">
    <location>
        <begin position="1"/>
        <end position="317"/>
    </location>
</feature>
<evidence type="ECO:0000256" key="1">
    <source>
        <dbReference type="ARBA" id="ARBA00004141"/>
    </source>
</evidence>
<gene>
    <name evidence="13" type="ORF">GCM10011499_00050</name>
</gene>
<evidence type="ECO:0000256" key="3">
    <source>
        <dbReference type="ARBA" id="ARBA00022692"/>
    </source>
</evidence>
<name>A0A916R530_9HYPH</name>
<organism evidence="13 14">
    <name type="scientific">Pelagibacterium lentulum</name>
    <dbReference type="NCBI Taxonomy" id="2029865"/>
    <lineage>
        <taxon>Bacteria</taxon>
        <taxon>Pseudomonadati</taxon>
        <taxon>Pseudomonadota</taxon>
        <taxon>Alphaproteobacteria</taxon>
        <taxon>Hyphomicrobiales</taxon>
        <taxon>Devosiaceae</taxon>
        <taxon>Pelagibacterium</taxon>
    </lineage>
</organism>
<dbReference type="EMBL" id="BMKB01000001">
    <property type="protein sequence ID" value="GGA34749.1"/>
    <property type="molecule type" value="Genomic_DNA"/>
</dbReference>
<evidence type="ECO:0000259" key="11">
    <source>
        <dbReference type="SMART" id="SM00062"/>
    </source>
</evidence>
<comment type="subcellular location">
    <subcellularLocation>
        <location evidence="1">Membrane</location>
        <topology evidence="1">Multi-pass membrane protein</topology>
    </subcellularLocation>
</comment>
<feature type="transmembrane region" description="Helical" evidence="10">
    <location>
        <begin position="160"/>
        <end position="180"/>
    </location>
</feature>
<dbReference type="PANTHER" id="PTHR18966">
    <property type="entry name" value="IONOTROPIC GLUTAMATE RECEPTOR"/>
    <property type="match status" value="1"/>
</dbReference>
<dbReference type="GO" id="GO:0015276">
    <property type="term" value="F:ligand-gated monoatomic ion channel activity"/>
    <property type="evidence" value="ECO:0007669"/>
    <property type="project" value="InterPro"/>
</dbReference>
<evidence type="ECO:0000256" key="10">
    <source>
        <dbReference type="SAM" id="Phobius"/>
    </source>
</evidence>
<evidence type="ECO:0000256" key="8">
    <source>
        <dbReference type="ARBA" id="ARBA00023180"/>
    </source>
</evidence>
<protein>
    <recommendedName>
        <fullName evidence="15">ABC transporter substrate-binding protein</fullName>
    </recommendedName>
</protein>
<dbReference type="AlphaFoldDB" id="A0A916R530"/>
<evidence type="ECO:0008006" key="15">
    <source>
        <dbReference type="Google" id="ProtNLM"/>
    </source>
</evidence>
<dbReference type="InterPro" id="IPR001638">
    <property type="entry name" value="Solute-binding_3/MltF_N"/>
</dbReference>
<keyword evidence="4 10" id="KW-1133">Transmembrane helix</keyword>
<keyword evidence="2" id="KW-0813">Transport</keyword>
<keyword evidence="5" id="KW-0406">Ion transport</keyword>
<evidence type="ECO:0000256" key="6">
    <source>
        <dbReference type="ARBA" id="ARBA00023136"/>
    </source>
</evidence>
<dbReference type="SMART" id="SM00079">
    <property type="entry name" value="PBPe"/>
    <property type="match status" value="1"/>
</dbReference>
<dbReference type="GO" id="GO:0016020">
    <property type="term" value="C:membrane"/>
    <property type="evidence" value="ECO:0007669"/>
    <property type="project" value="UniProtKB-SubCell"/>
</dbReference>